<dbReference type="InterPro" id="IPR023173">
    <property type="entry name" value="NADPH_Cyt_P450_Rdtase_alpha"/>
</dbReference>
<evidence type="ECO:0000259" key="5">
    <source>
        <dbReference type="Pfam" id="PF00667"/>
    </source>
</evidence>
<dbReference type="Gene3D" id="1.20.990.10">
    <property type="entry name" value="NADPH-cytochrome p450 Reductase, Chain A, domain 3"/>
    <property type="match status" value="1"/>
</dbReference>
<protein>
    <recommendedName>
        <fullName evidence="5">Sulfite reductase [NADPH] flavoprotein alpha-component-like FAD-binding domain-containing protein</fullName>
    </recommendedName>
</protein>
<dbReference type="PANTHER" id="PTHR19384">
    <property type="entry name" value="NITRIC OXIDE SYNTHASE-RELATED"/>
    <property type="match status" value="1"/>
</dbReference>
<keyword evidence="7" id="KW-1185">Reference proteome</keyword>
<dbReference type="Gramene" id="ONK63717">
    <property type="protein sequence ID" value="ONK63717"/>
    <property type="gene ID" value="A4U43_C07F18150"/>
</dbReference>
<dbReference type="GO" id="GO:0005829">
    <property type="term" value="C:cytosol"/>
    <property type="evidence" value="ECO:0007669"/>
    <property type="project" value="TreeGrafter"/>
</dbReference>
<name>A0A5P1EET0_ASPOF</name>
<feature type="domain" description="Sulfite reductase [NADPH] flavoprotein alpha-component-like FAD-binding" evidence="5">
    <location>
        <begin position="142"/>
        <end position="210"/>
    </location>
</feature>
<dbReference type="Pfam" id="PF00667">
    <property type="entry name" value="FAD_binding_1"/>
    <property type="match status" value="1"/>
</dbReference>
<evidence type="ECO:0000256" key="2">
    <source>
        <dbReference type="ARBA" id="ARBA00022630"/>
    </source>
</evidence>
<sequence length="211" mass="23447">MRSATEDMVGNDAWRLYQYICQHFIGSVSPDCKYRRTNIEFTVGDEVFRCGSTSPPDYLSERAKRLVEVGLGDDDQCIEDASLHGASTTYTVVVPEYRVVFVDSEATSHLEKKWSLANGHVVHDIHHPYIVGTFPYAHGKKNSSTEYETGDHVGVYSENCIETVEEAEMLLGLSSNTFFSIHVDNEDGTPYNSGSLPPPFPSPCTLRTALA</sequence>
<evidence type="ECO:0000256" key="4">
    <source>
        <dbReference type="ARBA" id="ARBA00023002"/>
    </source>
</evidence>
<accession>A0A5P1EET0</accession>
<evidence type="ECO:0000313" key="7">
    <source>
        <dbReference type="Proteomes" id="UP000243459"/>
    </source>
</evidence>
<gene>
    <name evidence="6" type="ORF">A4U43_C07F18150</name>
</gene>
<keyword evidence="4" id="KW-0560">Oxidoreductase</keyword>
<dbReference type="SUPFAM" id="SSF63380">
    <property type="entry name" value="Riboflavin synthase domain-like"/>
    <property type="match status" value="1"/>
</dbReference>
<evidence type="ECO:0000313" key="6">
    <source>
        <dbReference type="EMBL" id="ONK63717.1"/>
    </source>
</evidence>
<dbReference type="EMBL" id="CM007387">
    <property type="protein sequence ID" value="ONK63717.1"/>
    <property type="molecule type" value="Genomic_DNA"/>
</dbReference>
<organism evidence="6 7">
    <name type="scientific">Asparagus officinalis</name>
    <name type="common">Garden asparagus</name>
    <dbReference type="NCBI Taxonomy" id="4686"/>
    <lineage>
        <taxon>Eukaryota</taxon>
        <taxon>Viridiplantae</taxon>
        <taxon>Streptophyta</taxon>
        <taxon>Embryophyta</taxon>
        <taxon>Tracheophyta</taxon>
        <taxon>Spermatophyta</taxon>
        <taxon>Magnoliopsida</taxon>
        <taxon>Liliopsida</taxon>
        <taxon>Asparagales</taxon>
        <taxon>Asparagaceae</taxon>
        <taxon>Asparagoideae</taxon>
        <taxon>Asparagus</taxon>
    </lineage>
</organism>
<keyword evidence="3" id="KW-0274">FAD</keyword>
<dbReference type="SUPFAM" id="SSF56712">
    <property type="entry name" value="Prokaryotic type I DNA topoisomerase"/>
    <property type="match status" value="1"/>
</dbReference>
<dbReference type="InterPro" id="IPR017938">
    <property type="entry name" value="Riboflavin_synthase-like_b-brl"/>
</dbReference>
<dbReference type="GO" id="GO:0050660">
    <property type="term" value="F:flavin adenine dinucleotide binding"/>
    <property type="evidence" value="ECO:0007669"/>
    <property type="project" value="TreeGrafter"/>
</dbReference>
<dbReference type="Proteomes" id="UP000243459">
    <property type="component" value="Chromosome 7"/>
</dbReference>
<evidence type="ECO:0000256" key="1">
    <source>
        <dbReference type="ARBA" id="ARBA00001974"/>
    </source>
</evidence>
<dbReference type="GO" id="GO:0003958">
    <property type="term" value="F:NADPH-hemoprotein reductase activity"/>
    <property type="evidence" value="ECO:0007669"/>
    <property type="project" value="TreeGrafter"/>
</dbReference>
<dbReference type="Gene3D" id="2.40.30.10">
    <property type="entry name" value="Translation factors"/>
    <property type="match status" value="1"/>
</dbReference>
<proteinExistence type="predicted"/>
<dbReference type="InterPro" id="IPR003097">
    <property type="entry name" value="CysJ-like_FAD-binding"/>
</dbReference>
<dbReference type="PANTHER" id="PTHR19384:SF17">
    <property type="entry name" value="NADPH--CYTOCHROME P450 REDUCTASE"/>
    <property type="match status" value="1"/>
</dbReference>
<reference evidence="7" key="1">
    <citation type="journal article" date="2017" name="Nat. Commun.">
        <title>The asparagus genome sheds light on the origin and evolution of a young Y chromosome.</title>
        <authorList>
            <person name="Harkess A."/>
            <person name="Zhou J."/>
            <person name="Xu C."/>
            <person name="Bowers J.E."/>
            <person name="Van der Hulst R."/>
            <person name="Ayyampalayam S."/>
            <person name="Mercati F."/>
            <person name="Riccardi P."/>
            <person name="McKain M.R."/>
            <person name="Kakrana A."/>
            <person name="Tang H."/>
            <person name="Ray J."/>
            <person name="Groenendijk J."/>
            <person name="Arikit S."/>
            <person name="Mathioni S.M."/>
            <person name="Nakano M."/>
            <person name="Shan H."/>
            <person name="Telgmann-Rauber A."/>
            <person name="Kanno A."/>
            <person name="Yue Z."/>
            <person name="Chen H."/>
            <person name="Li W."/>
            <person name="Chen Y."/>
            <person name="Xu X."/>
            <person name="Zhang Y."/>
            <person name="Luo S."/>
            <person name="Chen H."/>
            <person name="Gao J."/>
            <person name="Mao Z."/>
            <person name="Pires J.C."/>
            <person name="Luo M."/>
            <person name="Kudrna D."/>
            <person name="Wing R.A."/>
            <person name="Meyers B.C."/>
            <person name="Yi K."/>
            <person name="Kong H."/>
            <person name="Lavrijsen P."/>
            <person name="Sunseri F."/>
            <person name="Falavigna A."/>
            <person name="Ye Y."/>
            <person name="Leebens-Mack J.H."/>
            <person name="Chen G."/>
        </authorList>
    </citation>
    <scope>NUCLEOTIDE SEQUENCE [LARGE SCALE GENOMIC DNA]</scope>
    <source>
        <strain evidence="7">cv. DH0086</strain>
    </source>
</reference>
<dbReference type="AlphaFoldDB" id="A0A5P1EET0"/>
<comment type="cofactor">
    <cofactor evidence="1">
        <name>FAD</name>
        <dbReference type="ChEBI" id="CHEBI:57692"/>
    </cofactor>
</comment>
<dbReference type="GO" id="GO:0010181">
    <property type="term" value="F:FMN binding"/>
    <property type="evidence" value="ECO:0007669"/>
    <property type="project" value="TreeGrafter"/>
</dbReference>
<evidence type="ECO:0000256" key="3">
    <source>
        <dbReference type="ARBA" id="ARBA00022827"/>
    </source>
</evidence>
<dbReference type="InterPro" id="IPR023405">
    <property type="entry name" value="Topo_IA_core_domain"/>
</dbReference>
<keyword evidence="2" id="KW-0285">Flavoprotein</keyword>